<evidence type="ECO:0000256" key="2">
    <source>
        <dbReference type="ARBA" id="ARBA00007424"/>
    </source>
</evidence>
<dbReference type="GO" id="GO:0009231">
    <property type="term" value="P:riboflavin biosynthetic process"/>
    <property type="evidence" value="ECO:0007669"/>
    <property type="project" value="UniProtKB-UniRule"/>
</dbReference>
<dbReference type="CDD" id="cd09209">
    <property type="entry name" value="Lumazine_synthase-I"/>
    <property type="match status" value="1"/>
</dbReference>
<dbReference type="InterPro" id="IPR034964">
    <property type="entry name" value="LS"/>
</dbReference>
<sequence>MTLEGNLNGRGLRFGLVASRFNDFIVKHLIEGAQEALRKCGVEDGLIDLVRVPGAMEIPVAAKRLAETGAYDAILCLGCVIRGGTTHYDLVCGEAAKGIAQVPLQTGVPAIFAVIAAENIEQAIERSGAKMGNKGYEGALAAVEMATLAAQLRKGPPARRGRRKQP</sequence>
<evidence type="ECO:0000256" key="7">
    <source>
        <dbReference type="ARBA" id="ARBA00058151"/>
    </source>
</evidence>
<evidence type="ECO:0000313" key="10">
    <source>
        <dbReference type="EMBL" id="MBI4251451.1"/>
    </source>
</evidence>
<organism evidence="10 11">
    <name type="scientific">Tectimicrobiota bacterium</name>
    <dbReference type="NCBI Taxonomy" id="2528274"/>
    <lineage>
        <taxon>Bacteria</taxon>
        <taxon>Pseudomonadati</taxon>
        <taxon>Nitrospinota/Tectimicrobiota group</taxon>
        <taxon>Candidatus Tectimicrobiota</taxon>
    </lineage>
</organism>
<feature type="binding site" evidence="9">
    <location>
        <begin position="55"/>
        <end position="57"/>
    </location>
    <ligand>
        <name>5-amino-6-(D-ribitylamino)uracil</name>
        <dbReference type="ChEBI" id="CHEBI:15934"/>
    </ligand>
</feature>
<proteinExistence type="inferred from homology"/>
<comment type="similarity">
    <text evidence="2 9">Belongs to the DMRL synthase family.</text>
</comment>
<keyword evidence="5 9" id="KW-0808">Transferase</keyword>
<evidence type="ECO:0000256" key="5">
    <source>
        <dbReference type="ARBA" id="ARBA00022679"/>
    </source>
</evidence>
<feature type="binding site" evidence="9">
    <location>
        <begin position="84"/>
        <end position="85"/>
    </location>
    <ligand>
        <name>(2S)-2-hydroxy-3-oxobutyl phosphate</name>
        <dbReference type="ChEBI" id="CHEBI:58830"/>
    </ligand>
</feature>
<dbReference type="Gene3D" id="3.40.50.960">
    <property type="entry name" value="Lumazine/riboflavin synthase"/>
    <property type="match status" value="1"/>
</dbReference>
<feature type="active site" description="Proton donor" evidence="9">
    <location>
        <position position="87"/>
    </location>
</feature>
<dbReference type="PANTHER" id="PTHR21058">
    <property type="entry name" value="6,7-DIMETHYL-8-RIBITYLLUMAZINE SYNTHASE DMRL SYNTHASE LUMAZINE SYNTHASE"/>
    <property type="match status" value="1"/>
</dbReference>
<dbReference type="InterPro" id="IPR036467">
    <property type="entry name" value="LS/RS_sf"/>
</dbReference>
<evidence type="ECO:0000256" key="8">
    <source>
        <dbReference type="ARBA" id="ARBA00072606"/>
    </source>
</evidence>
<dbReference type="Proteomes" id="UP000752292">
    <property type="component" value="Unassembled WGS sequence"/>
</dbReference>
<feature type="binding site" evidence="9">
    <location>
        <position position="21"/>
    </location>
    <ligand>
        <name>5-amino-6-(D-ribitylamino)uracil</name>
        <dbReference type="ChEBI" id="CHEBI:15934"/>
    </ligand>
</feature>
<evidence type="ECO:0000256" key="4">
    <source>
        <dbReference type="ARBA" id="ARBA00022619"/>
    </source>
</evidence>
<evidence type="ECO:0000256" key="1">
    <source>
        <dbReference type="ARBA" id="ARBA00004917"/>
    </source>
</evidence>
<gene>
    <name evidence="9" type="primary">ribH</name>
    <name evidence="10" type="ORF">HY618_03245</name>
</gene>
<name>A0A933E7U7_UNCTE</name>
<dbReference type="EC" id="2.5.1.78" evidence="3 9"/>
<accession>A0A933E7U7</accession>
<dbReference type="InterPro" id="IPR002180">
    <property type="entry name" value="LS/RS"/>
</dbReference>
<dbReference type="NCBIfam" id="TIGR00114">
    <property type="entry name" value="lumazine-synth"/>
    <property type="match status" value="1"/>
</dbReference>
<evidence type="ECO:0000256" key="9">
    <source>
        <dbReference type="HAMAP-Rule" id="MF_00178"/>
    </source>
</evidence>
<dbReference type="FunFam" id="3.40.50.960:FF:000001">
    <property type="entry name" value="6,7-dimethyl-8-ribityllumazine synthase"/>
    <property type="match status" value="1"/>
</dbReference>
<feature type="binding site" evidence="9">
    <location>
        <position position="126"/>
    </location>
    <ligand>
        <name>(2S)-2-hydroxy-3-oxobutyl phosphate</name>
        <dbReference type="ChEBI" id="CHEBI:58830"/>
    </ligand>
</feature>
<protein>
    <recommendedName>
        <fullName evidence="8 9">6,7-dimethyl-8-ribityllumazine synthase</fullName>
        <shortName evidence="9">DMRL synthase</shortName>
        <shortName evidence="9">LS</shortName>
        <shortName evidence="9">Lumazine synthase</shortName>
        <ecNumber evidence="3 9">2.5.1.78</ecNumber>
    </recommendedName>
</protein>
<evidence type="ECO:0000256" key="6">
    <source>
        <dbReference type="ARBA" id="ARBA00048785"/>
    </source>
</evidence>
<dbReference type="PANTHER" id="PTHR21058:SF0">
    <property type="entry name" value="6,7-DIMETHYL-8-RIBITYLLUMAZINE SYNTHASE"/>
    <property type="match status" value="1"/>
</dbReference>
<evidence type="ECO:0000256" key="3">
    <source>
        <dbReference type="ARBA" id="ARBA00012664"/>
    </source>
</evidence>
<comment type="caution">
    <text evidence="10">The sequence shown here is derived from an EMBL/GenBank/DDBJ whole genome shotgun (WGS) entry which is preliminary data.</text>
</comment>
<dbReference type="GO" id="GO:0005829">
    <property type="term" value="C:cytosol"/>
    <property type="evidence" value="ECO:0007669"/>
    <property type="project" value="TreeGrafter"/>
</dbReference>
<dbReference type="SUPFAM" id="SSF52121">
    <property type="entry name" value="Lumazine synthase"/>
    <property type="match status" value="1"/>
</dbReference>
<dbReference type="Pfam" id="PF00885">
    <property type="entry name" value="DMRL_synthase"/>
    <property type="match status" value="1"/>
</dbReference>
<reference evidence="10" key="1">
    <citation type="submission" date="2020-07" db="EMBL/GenBank/DDBJ databases">
        <title>Huge and variable diversity of episymbiotic CPR bacteria and DPANN archaea in groundwater ecosystems.</title>
        <authorList>
            <person name="He C.Y."/>
            <person name="Keren R."/>
            <person name="Whittaker M."/>
            <person name="Farag I.F."/>
            <person name="Doudna J."/>
            <person name="Cate J.H.D."/>
            <person name="Banfield J.F."/>
        </authorList>
    </citation>
    <scope>NUCLEOTIDE SEQUENCE</scope>
    <source>
        <strain evidence="10">NC_groundwater_1370_Ag_S-0.2um_69_93</strain>
    </source>
</reference>
<dbReference type="HAMAP" id="MF_00178">
    <property type="entry name" value="Lumazine_synth"/>
    <property type="match status" value="1"/>
</dbReference>
<comment type="catalytic activity">
    <reaction evidence="6 9">
        <text>(2S)-2-hydroxy-3-oxobutyl phosphate + 5-amino-6-(D-ribitylamino)uracil = 6,7-dimethyl-8-(1-D-ribityl)lumazine + phosphate + 2 H2O + H(+)</text>
        <dbReference type="Rhea" id="RHEA:26152"/>
        <dbReference type="ChEBI" id="CHEBI:15377"/>
        <dbReference type="ChEBI" id="CHEBI:15378"/>
        <dbReference type="ChEBI" id="CHEBI:15934"/>
        <dbReference type="ChEBI" id="CHEBI:43474"/>
        <dbReference type="ChEBI" id="CHEBI:58201"/>
        <dbReference type="ChEBI" id="CHEBI:58830"/>
        <dbReference type="EC" id="2.5.1.78"/>
    </reaction>
</comment>
<dbReference type="GO" id="GO:0000906">
    <property type="term" value="F:6,7-dimethyl-8-ribityllumazine synthase activity"/>
    <property type="evidence" value="ECO:0007669"/>
    <property type="project" value="UniProtKB-UniRule"/>
</dbReference>
<evidence type="ECO:0000313" key="11">
    <source>
        <dbReference type="Proteomes" id="UP000752292"/>
    </source>
</evidence>
<dbReference type="AlphaFoldDB" id="A0A933E7U7"/>
<feature type="binding site" evidence="9">
    <location>
        <begin position="79"/>
        <end position="81"/>
    </location>
    <ligand>
        <name>5-amino-6-(D-ribitylamino)uracil</name>
        <dbReference type="ChEBI" id="CHEBI:15934"/>
    </ligand>
</feature>
<comment type="pathway">
    <text evidence="1 9">Cofactor biosynthesis; riboflavin biosynthesis; riboflavin from 2-hydroxy-3-oxobutyl phosphate and 5-amino-6-(D-ribitylamino)uracil: step 1/2.</text>
</comment>
<dbReference type="EMBL" id="JACQRX010000145">
    <property type="protein sequence ID" value="MBI4251451.1"/>
    <property type="molecule type" value="Genomic_DNA"/>
</dbReference>
<comment type="function">
    <text evidence="7 9">Catalyzes the formation of 6,7-dimethyl-8-ribityllumazine by condensation of 5-amino-6-(D-ribitylamino)uracil with 3,4-dihydroxy-2-butanone 4-phosphate. This is the penultimate step in the biosynthesis of riboflavin.</text>
</comment>
<dbReference type="GO" id="GO:0009349">
    <property type="term" value="C:riboflavin synthase complex"/>
    <property type="evidence" value="ECO:0007669"/>
    <property type="project" value="UniProtKB-UniRule"/>
</dbReference>
<keyword evidence="4 9" id="KW-0686">Riboflavin biosynthesis</keyword>
<feature type="binding site" evidence="9">
    <location>
        <position position="112"/>
    </location>
    <ligand>
        <name>5-amino-6-(D-ribitylamino)uracil</name>
        <dbReference type="ChEBI" id="CHEBI:15934"/>
    </ligand>
</feature>